<evidence type="ECO:0000313" key="3">
    <source>
        <dbReference type="Proteomes" id="UP000663929"/>
    </source>
</evidence>
<dbReference type="Pfam" id="PF07676">
    <property type="entry name" value="PD40"/>
    <property type="match status" value="4"/>
</dbReference>
<dbReference type="Proteomes" id="UP000663929">
    <property type="component" value="Chromosome"/>
</dbReference>
<keyword evidence="3" id="KW-1185">Reference proteome</keyword>
<accession>A0A8A4TJ38</accession>
<protein>
    <submittedName>
        <fullName evidence="2">PD40 domain-containing protein</fullName>
    </submittedName>
</protein>
<evidence type="ECO:0000313" key="2">
    <source>
        <dbReference type="EMBL" id="QTD49613.1"/>
    </source>
</evidence>
<dbReference type="InterPro" id="IPR011042">
    <property type="entry name" value="6-blade_b-propeller_TolB-like"/>
</dbReference>
<feature type="chain" id="PRO_5035225401" evidence="1">
    <location>
        <begin position="21"/>
        <end position="328"/>
    </location>
</feature>
<dbReference type="RefSeq" id="WP_237379245.1">
    <property type="nucleotide sequence ID" value="NZ_CP071793.1"/>
</dbReference>
<feature type="signal peptide" evidence="1">
    <location>
        <begin position="1"/>
        <end position="20"/>
    </location>
</feature>
<dbReference type="SUPFAM" id="SSF82171">
    <property type="entry name" value="DPP6 N-terminal domain-like"/>
    <property type="match status" value="1"/>
</dbReference>
<dbReference type="KEGG" id="scor:J3U87_28840"/>
<dbReference type="InterPro" id="IPR011659">
    <property type="entry name" value="WD40"/>
</dbReference>
<organism evidence="2 3">
    <name type="scientific">Sulfidibacter corallicola</name>
    <dbReference type="NCBI Taxonomy" id="2818388"/>
    <lineage>
        <taxon>Bacteria</taxon>
        <taxon>Pseudomonadati</taxon>
        <taxon>Acidobacteriota</taxon>
        <taxon>Holophagae</taxon>
        <taxon>Acanthopleuribacterales</taxon>
        <taxon>Acanthopleuribacteraceae</taxon>
        <taxon>Sulfidibacter</taxon>
    </lineage>
</organism>
<dbReference type="Gene3D" id="2.120.10.30">
    <property type="entry name" value="TolB, C-terminal domain"/>
    <property type="match status" value="2"/>
</dbReference>
<keyword evidence="1" id="KW-0732">Signal</keyword>
<sequence>MRVTVVLMMTCVVWMLPCRAFQTGEPTEPIGPFMGLVGASQPKLLFPDRISTSLGEYNGTFSPDGKAFYYTVSLPSYDAITVTRMLADGRWSQPEIAPFSGKHPDFDPLFAPDGKRLYFSSRRPVHAADKGGKSGIWVMEKQAGGWSEPKHLPFTKHSDFYSSLAENGTIYFNTWDEKRRTDDLFSAKPGPNGFTIENLGDLINSPALDADPFVAPDESYIIFRSYREGGLGSADLYISFKKGNVWQKPINLGAPINSEAKEICPLVTPDGKLFIFASNRFQTSYYDTPVKNLRDVARKFGSVDNGQLNVYYMDTRFIESLKREHGIQ</sequence>
<dbReference type="AlphaFoldDB" id="A0A8A4TJ38"/>
<dbReference type="EMBL" id="CP071793">
    <property type="protein sequence ID" value="QTD49613.1"/>
    <property type="molecule type" value="Genomic_DNA"/>
</dbReference>
<proteinExistence type="predicted"/>
<gene>
    <name evidence="2" type="ORF">J3U87_28840</name>
</gene>
<evidence type="ECO:0000256" key="1">
    <source>
        <dbReference type="SAM" id="SignalP"/>
    </source>
</evidence>
<name>A0A8A4TJ38_SULCO</name>
<reference evidence="2" key="1">
    <citation type="submission" date="2021-03" db="EMBL/GenBank/DDBJ databases">
        <title>Acanthopleuribacteraceae sp. M133.</title>
        <authorList>
            <person name="Wang G."/>
        </authorList>
    </citation>
    <scope>NUCLEOTIDE SEQUENCE</scope>
    <source>
        <strain evidence="2">M133</strain>
    </source>
</reference>